<keyword evidence="3 7" id="KW-0812">Transmembrane</keyword>
<reference evidence="10 11" key="1">
    <citation type="submission" date="2024-02" db="EMBL/GenBank/DDBJ databases">
        <title>Bacterial strain from lacustrine sediment.</title>
        <authorList>
            <person name="Petit C."/>
            <person name="Fadhlaoui K."/>
        </authorList>
    </citation>
    <scope>NUCLEOTIDE SEQUENCE [LARGE SCALE GENOMIC DNA]</scope>
    <source>
        <strain evidence="10 11">IPX-CK</strain>
    </source>
</reference>
<evidence type="ECO:0000313" key="10">
    <source>
        <dbReference type="EMBL" id="XAH75143.1"/>
    </source>
</evidence>
<evidence type="ECO:0000259" key="9">
    <source>
        <dbReference type="Pfam" id="PF12704"/>
    </source>
</evidence>
<dbReference type="InterPro" id="IPR050250">
    <property type="entry name" value="Macrolide_Exporter_MacB"/>
</dbReference>
<feature type="transmembrane region" description="Helical" evidence="7">
    <location>
        <begin position="326"/>
        <end position="351"/>
    </location>
</feature>
<feature type="domain" description="MacB-like periplasmic core" evidence="9">
    <location>
        <begin position="22"/>
        <end position="241"/>
    </location>
</feature>
<evidence type="ECO:0000256" key="7">
    <source>
        <dbReference type="SAM" id="Phobius"/>
    </source>
</evidence>
<dbReference type="Pfam" id="PF12704">
    <property type="entry name" value="MacB_PCD"/>
    <property type="match status" value="1"/>
</dbReference>
<feature type="domain" description="ABC3 transporter permease C-terminal" evidence="8">
    <location>
        <begin position="285"/>
        <end position="398"/>
    </location>
</feature>
<evidence type="ECO:0000256" key="3">
    <source>
        <dbReference type="ARBA" id="ARBA00022692"/>
    </source>
</evidence>
<dbReference type="EMBL" id="CP146256">
    <property type="protein sequence ID" value="XAH75143.1"/>
    <property type="molecule type" value="Genomic_DNA"/>
</dbReference>
<feature type="transmembrane region" description="Helical" evidence="7">
    <location>
        <begin position="23"/>
        <end position="43"/>
    </location>
</feature>
<evidence type="ECO:0000313" key="11">
    <source>
        <dbReference type="Proteomes" id="UP001451571"/>
    </source>
</evidence>
<dbReference type="PANTHER" id="PTHR30572:SF4">
    <property type="entry name" value="ABC TRANSPORTER PERMEASE YTRF"/>
    <property type="match status" value="1"/>
</dbReference>
<keyword evidence="2" id="KW-1003">Cell membrane</keyword>
<evidence type="ECO:0000256" key="2">
    <source>
        <dbReference type="ARBA" id="ARBA00022475"/>
    </source>
</evidence>
<feature type="transmembrane region" description="Helical" evidence="7">
    <location>
        <begin position="275"/>
        <end position="305"/>
    </location>
</feature>
<evidence type="ECO:0000256" key="1">
    <source>
        <dbReference type="ARBA" id="ARBA00004651"/>
    </source>
</evidence>
<keyword evidence="4 7" id="KW-1133">Transmembrane helix</keyword>
<feature type="transmembrane region" description="Helical" evidence="7">
    <location>
        <begin position="371"/>
        <end position="390"/>
    </location>
</feature>
<organism evidence="10 11">
    <name type="scientific">Kineothrix sedimenti</name>
    <dbReference type="NCBI Taxonomy" id="3123317"/>
    <lineage>
        <taxon>Bacteria</taxon>
        <taxon>Bacillati</taxon>
        <taxon>Bacillota</taxon>
        <taxon>Clostridia</taxon>
        <taxon>Lachnospirales</taxon>
        <taxon>Lachnospiraceae</taxon>
        <taxon>Kineothrix</taxon>
    </lineage>
</organism>
<dbReference type="InterPro" id="IPR025857">
    <property type="entry name" value="MacB_PCD"/>
</dbReference>
<protein>
    <submittedName>
        <fullName evidence="10">ABC transporter permease</fullName>
    </submittedName>
</protein>
<proteinExistence type="inferred from homology"/>
<sequence length="405" mass="43130">MTQVLEYVKIALMNIKGNKGRSFLTMLGIIIGISSVIMVMAIGNGVRGQVNDELESIGGGQIAVYVDSSKKETTVTFTQDDFDLIMNEVDHVKAVTASYNAYGTAEGPKGDFDATLSGGNEGLQYASSDPIVKGKYFSKGDAEGGNKVCVITENSAIALFGTTDVIGMSFDVTLYGITQELTIVGIRQDNASSLVNMMMGEPSIQVEVPLTVLGYNFGYWIEDFEQFYIMADGSEYSSDIAKEAVNILENKYNVRGEGQILVQSFTDVSAQFDSILSIITLFISFVAAISLLVGGIGVMNIMLVSVTERTREIGIRKALGARTGSILLQFLAEAGIITLMGGLIGIMLGILGANVVCAIAGVTARTQVSTILGATIFSSAVGLFFGIYPARKAAKLSPIEALRHE</sequence>
<keyword evidence="11" id="KW-1185">Reference proteome</keyword>
<comment type="subcellular location">
    <subcellularLocation>
        <location evidence="1">Cell membrane</location>
        <topology evidence="1">Multi-pass membrane protein</topology>
    </subcellularLocation>
</comment>
<dbReference type="InterPro" id="IPR003838">
    <property type="entry name" value="ABC3_permease_C"/>
</dbReference>
<evidence type="ECO:0000256" key="6">
    <source>
        <dbReference type="ARBA" id="ARBA00038076"/>
    </source>
</evidence>
<gene>
    <name evidence="10" type="ORF">V6984_05040</name>
</gene>
<keyword evidence="5 7" id="KW-0472">Membrane</keyword>
<dbReference type="Pfam" id="PF02687">
    <property type="entry name" value="FtsX"/>
    <property type="match status" value="1"/>
</dbReference>
<dbReference type="RefSeq" id="WP_342758706.1">
    <property type="nucleotide sequence ID" value="NZ_CP146256.1"/>
</dbReference>
<dbReference type="Proteomes" id="UP001451571">
    <property type="component" value="Chromosome"/>
</dbReference>
<evidence type="ECO:0000259" key="8">
    <source>
        <dbReference type="Pfam" id="PF02687"/>
    </source>
</evidence>
<evidence type="ECO:0000256" key="5">
    <source>
        <dbReference type="ARBA" id="ARBA00023136"/>
    </source>
</evidence>
<evidence type="ECO:0000256" key="4">
    <source>
        <dbReference type="ARBA" id="ARBA00022989"/>
    </source>
</evidence>
<dbReference type="PANTHER" id="PTHR30572">
    <property type="entry name" value="MEMBRANE COMPONENT OF TRANSPORTER-RELATED"/>
    <property type="match status" value="1"/>
</dbReference>
<comment type="similarity">
    <text evidence="6">Belongs to the ABC-4 integral membrane protein family.</text>
</comment>
<name>A0ABZ3EY11_9FIRM</name>
<accession>A0ABZ3EY11</accession>